<evidence type="ECO:0000259" key="12">
    <source>
        <dbReference type="PROSITE" id="PS50963"/>
    </source>
</evidence>
<dbReference type="CDD" id="cd05877">
    <property type="entry name" value="Ig_LP_like"/>
    <property type="match status" value="1"/>
</dbReference>
<dbReference type="InterPro" id="IPR050691">
    <property type="entry name" value="Hyaluronan_bind_Proteoglycan"/>
</dbReference>
<keyword evidence="10" id="KW-0732">Signal</keyword>
<keyword evidence="6" id="KW-0373">Hyaluronic acid</keyword>
<dbReference type="InterPro" id="IPR016186">
    <property type="entry name" value="C-type_lectin-like/link_sf"/>
</dbReference>
<proteinExistence type="inferred from homology"/>
<dbReference type="InterPro" id="IPR000538">
    <property type="entry name" value="Link_dom"/>
</dbReference>
<dbReference type="FunFam" id="3.10.100.10:FF:000001">
    <property type="entry name" value="Hyaluronan proteoglycan link protein 1"/>
    <property type="match status" value="2"/>
</dbReference>
<feature type="disulfide bond" evidence="9">
    <location>
        <begin position="508"/>
        <end position="529"/>
    </location>
</feature>
<dbReference type="InterPro" id="IPR003599">
    <property type="entry name" value="Ig_sub"/>
</dbReference>
<sequence length="591" mass="66518">MMVAHPRPLLVILLQLLLSCLPALGYSSNRFFYQDILNGNGNGEIHFNGVKLHVDSSQPSVFALRGSNATLSCRYWYEPELSSPRRVRVKWSWLPIVGGHETDVLVAIGPRIHSFGDFRDRVHLRQDSPGDASLVMTELQLNDTGRYRCEVIDGLEDKSATVNLELRGVVFPYQPPHGRYNLTYHDAQQVCQEQDSTLATFEQLFQAWEEGLDWCNAGWLADGTVQYPITKSRSPCGGLGLAPGVRSYGRRHRHLHRYDAFCFSSSLRGKVYYLQLPQKVNLTEAQQACFNDGAQIAKVGQLYAAWKFMGLDRCDAGWLADGSLRYPINNPRRNCGPMEPGVRSFGFAPPHHKHGVYCYSAVVVFPYQPPHGRYNLTYHDAQQVCQEQDSTLATFEQLFQAWEEGLDWCNAGWLADGTVQYPITKPRRPCGGLGLAPGVRSYGSRHRHLHRYDVFCSSSPLRGKVYYLQLPQKVNLTEAQQACFNDGAQIAKVGQLYVAWRFMGLNHCDAGWLADGSLRYPITKPSRNCGPLEPGVRSFGFPPPYQKHGVYCYSAVHNPKQMAGSGELQECSTPVFLNLWSVDRHLSQGCY</sequence>
<dbReference type="SUPFAM" id="SSF48726">
    <property type="entry name" value="Immunoglobulin"/>
    <property type="match status" value="1"/>
</dbReference>
<feature type="signal peptide" evidence="10">
    <location>
        <begin position="1"/>
        <end position="25"/>
    </location>
</feature>
<keyword evidence="3" id="KW-0272">Extracellular matrix</keyword>
<feature type="domain" description="Ig-like" evidence="11">
    <location>
        <begin position="66"/>
        <end position="163"/>
    </location>
</feature>
<feature type="disulfide bond" evidence="9">
    <location>
        <begin position="409"/>
        <end position="430"/>
    </location>
</feature>
<dbReference type="FunFam" id="3.10.100.10:FF:000002">
    <property type="entry name" value="Hyaluronan proteoglycan link protein 1"/>
    <property type="match status" value="2"/>
</dbReference>
<feature type="disulfide bond" evidence="9">
    <location>
        <begin position="483"/>
        <end position="552"/>
    </location>
</feature>
<evidence type="ECO:0000256" key="4">
    <source>
        <dbReference type="ARBA" id="ARBA00022737"/>
    </source>
</evidence>
<evidence type="ECO:0000256" key="5">
    <source>
        <dbReference type="ARBA" id="ARBA00023157"/>
    </source>
</evidence>
<reference evidence="13" key="1">
    <citation type="submission" date="2025-08" db="UniProtKB">
        <authorList>
            <consortium name="Ensembl"/>
        </authorList>
    </citation>
    <scope>IDENTIFICATION</scope>
</reference>
<dbReference type="CDD" id="cd03518">
    <property type="entry name" value="Link_domain_HAPLN_module_1"/>
    <property type="match status" value="2"/>
</dbReference>
<evidence type="ECO:0000256" key="9">
    <source>
        <dbReference type="PROSITE-ProRule" id="PRU00323"/>
    </source>
</evidence>
<evidence type="ECO:0000313" key="14">
    <source>
        <dbReference type="Proteomes" id="UP000694557"/>
    </source>
</evidence>
<reference evidence="13" key="2">
    <citation type="submission" date="2025-09" db="UniProtKB">
        <authorList>
            <consortium name="Ensembl"/>
        </authorList>
    </citation>
    <scope>IDENTIFICATION</scope>
</reference>
<feature type="domain" description="Link" evidence="12">
    <location>
        <begin position="169"/>
        <end position="264"/>
    </location>
</feature>
<keyword evidence="5 9" id="KW-1015">Disulfide bond</keyword>
<keyword evidence="7" id="KW-0393">Immunoglobulin domain</keyword>
<dbReference type="InterPro" id="IPR007110">
    <property type="entry name" value="Ig-like_dom"/>
</dbReference>
<organism evidence="13 14">
    <name type="scientific">Oncorhynchus kisutch</name>
    <name type="common">Coho salmon</name>
    <name type="synonym">Salmo kisutch</name>
    <dbReference type="NCBI Taxonomy" id="8019"/>
    <lineage>
        <taxon>Eukaryota</taxon>
        <taxon>Metazoa</taxon>
        <taxon>Chordata</taxon>
        <taxon>Craniata</taxon>
        <taxon>Vertebrata</taxon>
        <taxon>Euteleostomi</taxon>
        <taxon>Actinopterygii</taxon>
        <taxon>Neopterygii</taxon>
        <taxon>Teleostei</taxon>
        <taxon>Protacanthopterygii</taxon>
        <taxon>Salmoniformes</taxon>
        <taxon>Salmonidae</taxon>
        <taxon>Salmoninae</taxon>
        <taxon>Oncorhynchus</taxon>
    </lineage>
</organism>
<dbReference type="PANTHER" id="PTHR22804:SF40">
    <property type="entry name" value="HYALURONAN AND PROTEOGLYCAN LINK PROTEIN 3"/>
    <property type="match status" value="1"/>
</dbReference>
<keyword evidence="14" id="KW-1185">Reference proteome</keyword>
<evidence type="ECO:0000256" key="3">
    <source>
        <dbReference type="ARBA" id="ARBA00022530"/>
    </source>
</evidence>
<evidence type="ECO:0000256" key="10">
    <source>
        <dbReference type="SAM" id="SignalP"/>
    </source>
</evidence>
<dbReference type="Pfam" id="PF00193">
    <property type="entry name" value="Xlink"/>
    <property type="match status" value="4"/>
</dbReference>
<evidence type="ECO:0000256" key="6">
    <source>
        <dbReference type="ARBA" id="ARBA00023290"/>
    </source>
</evidence>
<evidence type="ECO:0000256" key="7">
    <source>
        <dbReference type="ARBA" id="ARBA00023319"/>
    </source>
</evidence>
<dbReference type="SUPFAM" id="SSF56436">
    <property type="entry name" value="C-type lectin-like"/>
    <property type="match status" value="4"/>
</dbReference>
<feature type="domain" description="Link" evidence="12">
    <location>
        <begin position="269"/>
        <end position="360"/>
    </location>
</feature>
<dbReference type="Ensembl" id="ENSOKIT00005092678.1">
    <property type="protein sequence ID" value="ENSOKIP00005086651.1"/>
    <property type="gene ID" value="ENSOKIG00005037792.1"/>
</dbReference>
<dbReference type="PANTHER" id="PTHR22804">
    <property type="entry name" value="AGGRECAN/VERSICAN PROTEOGLYCAN"/>
    <property type="match status" value="1"/>
</dbReference>
<gene>
    <name evidence="13" type="primary">HAPLN3</name>
</gene>
<dbReference type="PROSITE" id="PS50963">
    <property type="entry name" value="LINK_2"/>
    <property type="match status" value="4"/>
</dbReference>
<dbReference type="PROSITE" id="PS50835">
    <property type="entry name" value="IG_LIKE"/>
    <property type="match status" value="1"/>
</dbReference>
<feature type="disulfide bond" evidence="9">
    <location>
        <begin position="314"/>
        <end position="335"/>
    </location>
</feature>
<dbReference type="CDD" id="cd03519">
    <property type="entry name" value="Link_domain_HAPLN_module_2"/>
    <property type="match status" value="2"/>
</dbReference>
<keyword evidence="2" id="KW-0964">Secreted</keyword>
<dbReference type="PRINTS" id="PR01265">
    <property type="entry name" value="LINKMODULE"/>
</dbReference>
<dbReference type="GO" id="GO:0007155">
    <property type="term" value="P:cell adhesion"/>
    <property type="evidence" value="ECO:0007669"/>
    <property type="project" value="InterPro"/>
</dbReference>
<evidence type="ECO:0000313" key="13">
    <source>
        <dbReference type="Ensembl" id="ENSOKIP00005086651.1"/>
    </source>
</evidence>
<dbReference type="InterPro" id="IPR013783">
    <property type="entry name" value="Ig-like_fold"/>
</dbReference>
<feature type="disulfide bond" evidence="9">
    <location>
        <begin position="215"/>
        <end position="236"/>
    </location>
</feature>
<accession>A0A8C7JIU6</accession>
<dbReference type="GO" id="GO:0007417">
    <property type="term" value="P:central nervous system development"/>
    <property type="evidence" value="ECO:0007669"/>
    <property type="project" value="TreeGrafter"/>
</dbReference>
<dbReference type="Proteomes" id="UP000694557">
    <property type="component" value="Unassembled WGS sequence"/>
</dbReference>
<dbReference type="GeneTree" id="ENSGT00940000159628"/>
<feature type="domain" description="Link" evidence="12">
    <location>
        <begin position="363"/>
        <end position="458"/>
    </location>
</feature>
<dbReference type="InterPro" id="IPR036179">
    <property type="entry name" value="Ig-like_dom_sf"/>
</dbReference>
<dbReference type="SMART" id="SM00445">
    <property type="entry name" value="LINK"/>
    <property type="match status" value="4"/>
</dbReference>
<comment type="similarity">
    <text evidence="8">Belongs to the HAPLN family.</text>
</comment>
<dbReference type="InterPro" id="IPR016187">
    <property type="entry name" value="CTDL_fold"/>
</dbReference>
<comment type="caution">
    <text evidence="9">Lacks conserved residue(s) required for the propagation of feature annotation.</text>
</comment>
<dbReference type="AlphaFoldDB" id="A0A8C7JIU6"/>
<dbReference type="GO" id="GO:0010001">
    <property type="term" value="P:glial cell differentiation"/>
    <property type="evidence" value="ECO:0007669"/>
    <property type="project" value="TreeGrafter"/>
</dbReference>
<feature type="domain" description="Link" evidence="12">
    <location>
        <begin position="463"/>
        <end position="554"/>
    </location>
</feature>
<evidence type="ECO:0000256" key="2">
    <source>
        <dbReference type="ARBA" id="ARBA00022525"/>
    </source>
</evidence>
<dbReference type="SMART" id="SM00406">
    <property type="entry name" value="IGv"/>
    <property type="match status" value="1"/>
</dbReference>
<comment type="subcellular location">
    <subcellularLocation>
        <location evidence="1">Secreted</location>
        <location evidence="1">Extracellular space</location>
        <location evidence="1">Extracellular matrix</location>
    </subcellularLocation>
</comment>
<dbReference type="SMART" id="SM00409">
    <property type="entry name" value="IG"/>
    <property type="match status" value="1"/>
</dbReference>
<keyword evidence="4" id="KW-0677">Repeat</keyword>
<evidence type="ECO:0000259" key="11">
    <source>
        <dbReference type="PROSITE" id="PS50835"/>
    </source>
</evidence>
<dbReference type="InterPro" id="IPR013106">
    <property type="entry name" value="Ig_V-set"/>
</dbReference>
<evidence type="ECO:0000256" key="1">
    <source>
        <dbReference type="ARBA" id="ARBA00004498"/>
    </source>
</evidence>
<dbReference type="Pfam" id="PF07686">
    <property type="entry name" value="V-set"/>
    <property type="match status" value="1"/>
</dbReference>
<evidence type="ECO:0000256" key="8">
    <source>
        <dbReference type="ARBA" id="ARBA00038272"/>
    </source>
</evidence>
<dbReference type="GO" id="GO:0002052">
    <property type="term" value="P:positive regulation of neuroblast proliferation"/>
    <property type="evidence" value="ECO:0007669"/>
    <property type="project" value="TreeGrafter"/>
</dbReference>
<dbReference type="GO" id="GO:0005540">
    <property type="term" value="F:hyaluronic acid binding"/>
    <property type="evidence" value="ECO:0007669"/>
    <property type="project" value="UniProtKB-KW"/>
</dbReference>
<feature type="disulfide bond" evidence="9">
    <location>
        <begin position="289"/>
        <end position="358"/>
    </location>
</feature>
<dbReference type="Gene3D" id="2.60.40.10">
    <property type="entry name" value="Immunoglobulins"/>
    <property type="match status" value="1"/>
</dbReference>
<dbReference type="GO" id="GO:0045202">
    <property type="term" value="C:synapse"/>
    <property type="evidence" value="ECO:0007669"/>
    <property type="project" value="TreeGrafter"/>
</dbReference>
<dbReference type="GO" id="GO:0005615">
    <property type="term" value="C:extracellular space"/>
    <property type="evidence" value="ECO:0007669"/>
    <property type="project" value="TreeGrafter"/>
</dbReference>
<dbReference type="PROSITE" id="PS51257">
    <property type="entry name" value="PROKAR_LIPOPROTEIN"/>
    <property type="match status" value="1"/>
</dbReference>
<dbReference type="Gene3D" id="3.10.100.10">
    <property type="entry name" value="Mannose-Binding Protein A, subunit A"/>
    <property type="match status" value="4"/>
</dbReference>
<dbReference type="PROSITE" id="PS01241">
    <property type="entry name" value="LINK_1"/>
    <property type="match status" value="4"/>
</dbReference>
<dbReference type="GO" id="GO:0072534">
    <property type="term" value="C:perineuronal net"/>
    <property type="evidence" value="ECO:0007669"/>
    <property type="project" value="TreeGrafter"/>
</dbReference>
<dbReference type="GO" id="GO:0001501">
    <property type="term" value="P:skeletal system development"/>
    <property type="evidence" value="ECO:0007669"/>
    <property type="project" value="TreeGrafter"/>
</dbReference>
<protein>
    <submittedName>
        <fullName evidence="13">Hyaluronan and proteoglycan link protein 3</fullName>
    </submittedName>
</protein>
<feature type="chain" id="PRO_5034929756" evidence="10">
    <location>
        <begin position="26"/>
        <end position="591"/>
    </location>
</feature>
<name>A0A8C7JIU6_ONCKI</name>